<keyword evidence="2" id="KW-1185">Reference proteome</keyword>
<evidence type="ECO:0000313" key="2">
    <source>
        <dbReference type="Proteomes" id="UP000199423"/>
    </source>
</evidence>
<gene>
    <name evidence="1" type="ORF">SAMN04488557_2959</name>
</gene>
<accession>A0A1I7NQY2</accession>
<dbReference type="OrthoDB" id="5194566at2"/>
<name>A0A1I7NQY2_9HYPH</name>
<sequence>MDKKVISTVIEQDDEATSEEVKARLRDETQSIIDALTAPAYVAALRAVKAAPVEKRLLEATKRLTPEALRREGVNLPEGMRISSRYFESDLPKPLELGDLPDGRPNPLIKLSVSNPGLLDDLRANNPAALAALLSDSHTNLGNVTELPMVRFGGCHCGGGTLPGIGGTACGGAGYYL</sequence>
<dbReference type="EMBL" id="FPCH01000003">
    <property type="protein sequence ID" value="SFV37033.1"/>
    <property type="molecule type" value="Genomic_DNA"/>
</dbReference>
<organism evidence="1 2">
    <name type="scientific">Hyphomicrobium facile</name>
    <dbReference type="NCBI Taxonomy" id="51670"/>
    <lineage>
        <taxon>Bacteria</taxon>
        <taxon>Pseudomonadati</taxon>
        <taxon>Pseudomonadota</taxon>
        <taxon>Alphaproteobacteria</taxon>
        <taxon>Hyphomicrobiales</taxon>
        <taxon>Hyphomicrobiaceae</taxon>
        <taxon>Hyphomicrobium</taxon>
    </lineage>
</organism>
<protein>
    <submittedName>
        <fullName evidence="1">Uncharacterized protein</fullName>
    </submittedName>
</protein>
<dbReference type="RefSeq" id="WP_092868495.1">
    <property type="nucleotide sequence ID" value="NZ_FPCH01000003.1"/>
</dbReference>
<proteinExistence type="predicted"/>
<evidence type="ECO:0000313" key="1">
    <source>
        <dbReference type="EMBL" id="SFV37033.1"/>
    </source>
</evidence>
<reference evidence="2" key="1">
    <citation type="submission" date="2016-10" db="EMBL/GenBank/DDBJ databases">
        <authorList>
            <person name="Varghese N."/>
            <person name="Submissions S."/>
        </authorList>
    </citation>
    <scope>NUCLEOTIDE SEQUENCE [LARGE SCALE GENOMIC DNA]</scope>
    <source>
        <strain evidence="2">DSM 1565</strain>
    </source>
</reference>
<dbReference type="Proteomes" id="UP000199423">
    <property type="component" value="Unassembled WGS sequence"/>
</dbReference>
<dbReference type="AlphaFoldDB" id="A0A1I7NQY2"/>